<gene>
    <name evidence="1" type="ORF">KGQ91_13030</name>
</gene>
<dbReference type="EMBL" id="JAGXFD010000001">
    <property type="protein sequence ID" value="MBZ9568595.1"/>
    <property type="molecule type" value="Genomic_DNA"/>
</dbReference>
<keyword evidence="2" id="KW-1185">Reference proteome</keyword>
<sequence>MHLKIEVNPETALPSTCVVTAERLLARTVVMAVESPGYEPFPKITGVDP</sequence>
<dbReference type="RefSeq" id="WP_224414805.1">
    <property type="nucleotide sequence ID" value="NZ_JAGXFC010000001.1"/>
</dbReference>
<evidence type="ECO:0000313" key="2">
    <source>
        <dbReference type="Proteomes" id="UP001319883"/>
    </source>
</evidence>
<comment type="caution">
    <text evidence="1">The sequence shown here is derived from an EMBL/GenBank/DDBJ whole genome shotgun (WGS) entry which is preliminary data.</text>
</comment>
<proteinExistence type="predicted"/>
<dbReference type="Proteomes" id="UP001319883">
    <property type="component" value="Unassembled WGS sequence"/>
</dbReference>
<organism evidence="1 2">
    <name type="scientific">Modicisalibacter tunisiensis</name>
    <dbReference type="NCBI Taxonomy" id="390637"/>
    <lineage>
        <taxon>Bacteria</taxon>
        <taxon>Pseudomonadati</taxon>
        <taxon>Pseudomonadota</taxon>
        <taxon>Gammaproteobacteria</taxon>
        <taxon>Oceanospirillales</taxon>
        <taxon>Halomonadaceae</taxon>
        <taxon>Modicisalibacter</taxon>
    </lineage>
</organism>
<accession>A0ABS7X121</accession>
<evidence type="ECO:0000313" key="1">
    <source>
        <dbReference type="EMBL" id="MBZ9568595.1"/>
    </source>
</evidence>
<name>A0ABS7X121_9GAMM</name>
<protein>
    <submittedName>
        <fullName evidence="1">Uncharacterized protein</fullName>
    </submittedName>
</protein>
<reference evidence="1 2" key="1">
    <citation type="submission" date="2021-05" db="EMBL/GenBank/DDBJ databases">
        <title>Petroleum and Energy Research Collection (APPE): ex situ preservation of microbial diversity associated with the oil industry and exploitation of its biotechnological potential.</title>
        <authorList>
            <person name="Paixao C.T.M."/>
            <person name="Gomes M.B."/>
            <person name="Oliveira V.M."/>
        </authorList>
    </citation>
    <scope>NUCLEOTIDE SEQUENCE [LARGE SCALE GENOMIC DNA]</scope>
    <source>
        <strain evidence="1 2">LIT2</strain>
    </source>
</reference>